<gene>
    <name evidence="1" type="ORF">CEXT_612231</name>
</gene>
<sequence length="146" mass="17013">MLTVLSTFSWNIPNVHPHRVTSVTSSSSSSPAFTSGTLSSLPTCTPSEYLPEELLQYGVRGTSRHAIVTPDTSEEAIPHWMKCWRSLKGYNHSIRRMYGRLLPVSCDGYFKLHLRKMIENDSRFIDYWNRIELFYFELRIFRNGYQ</sequence>
<evidence type="ECO:0000313" key="1">
    <source>
        <dbReference type="EMBL" id="GIX92518.1"/>
    </source>
</evidence>
<accession>A0AAV4P676</accession>
<protein>
    <submittedName>
        <fullName evidence="1">Uncharacterized protein</fullName>
    </submittedName>
</protein>
<dbReference type="Proteomes" id="UP001054945">
    <property type="component" value="Unassembled WGS sequence"/>
</dbReference>
<organism evidence="1 2">
    <name type="scientific">Caerostris extrusa</name>
    <name type="common">Bark spider</name>
    <name type="synonym">Caerostris bankana</name>
    <dbReference type="NCBI Taxonomy" id="172846"/>
    <lineage>
        <taxon>Eukaryota</taxon>
        <taxon>Metazoa</taxon>
        <taxon>Ecdysozoa</taxon>
        <taxon>Arthropoda</taxon>
        <taxon>Chelicerata</taxon>
        <taxon>Arachnida</taxon>
        <taxon>Araneae</taxon>
        <taxon>Araneomorphae</taxon>
        <taxon>Entelegynae</taxon>
        <taxon>Araneoidea</taxon>
        <taxon>Araneidae</taxon>
        <taxon>Caerostris</taxon>
    </lineage>
</organism>
<comment type="caution">
    <text evidence="1">The sequence shown here is derived from an EMBL/GenBank/DDBJ whole genome shotgun (WGS) entry which is preliminary data.</text>
</comment>
<evidence type="ECO:0000313" key="2">
    <source>
        <dbReference type="Proteomes" id="UP001054945"/>
    </source>
</evidence>
<proteinExistence type="predicted"/>
<name>A0AAV4P676_CAEEX</name>
<dbReference type="EMBL" id="BPLR01021700">
    <property type="protein sequence ID" value="GIX92518.1"/>
    <property type="molecule type" value="Genomic_DNA"/>
</dbReference>
<dbReference type="AlphaFoldDB" id="A0AAV4P676"/>
<keyword evidence="2" id="KW-1185">Reference proteome</keyword>
<reference evidence="1 2" key="1">
    <citation type="submission" date="2021-06" db="EMBL/GenBank/DDBJ databases">
        <title>Caerostris extrusa draft genome.</title>
        <authorList>
            <person name="Kono N."/>
            <person name="Arakawa K."/>
        </authorList>
    </citation>
    <scope>NUCLEOTIDE SEQUENCE [LARGE SCALE GENOMIC DNA]</scope>
</reference>